<evidence type="ECO:0000256" key="7">
    <source>
        <dbReference type="ARBA" id="ARBA00023136"/>
    </source>
</evidence>
<comment type="similarity">
    <text evidence="2">Belongs to the autoinducer-2 exporter (AI-2E) (TC 2.A.86) family.</text>
</comment>
<feature type="transmembrane region" description="Helical" evidence="8">
    <location>
        <begin position="208"/>
        <end position="230"/>
    </location>
</feature>
<name>A0ABR9WRM3_9FLAO</name>
<evidence type="ECO:0000256" key="6">
    <source>
        <dbReference type="ARBA" id="ARBA00022989"/>
    </source>
</evidence>
<evidence type="ECO:0000256" key="2">
    <source>
        <dbReference type="ARBA" id="ARBA00009773"/>
    </source>
</evidence>
<organism evidence="9 10">
    <name type="scientific">Flavobacterium proteolyticum</name>
    <dbReference type="NCBI Taxonomy" id="2911683"/>
    <lineage>
        <taxon>Bacteria</taxon>
        <taxon>Pseudomonadati</taxon>
        <taxon>Bacteroidota</taxon>
        <taxon>Flavobacteriia</taxon>
        <taxon>Flavobacteriales</taxon>
        <taxon>Flavobacteriaceae</taxon>
        <taxon>Flavobacterium</taxon>
    </lineage>
</organism>
<keyword evidence="7 8" id="KW-0472">Membrane</keyword>
<dbReference type="PANTHER" id="PTHR21716">
    <property type="entry name" value="TRANSMEMBRANE PROTEIN"/>
    <property type="match status" value="1"/>
</dbReference>
<evidence type="ECO:0000313" key="10">
    <source>
        <dbReference type="Proteomes" id="UP000656274"/>
    </source>
</evidence>
<accession>A0ABR9WRM3</accession>
<comment type="caution">
    <text evidence="9">The sequence shown here is derived from an EMBL/GenBank/DDBJ whole genome shotgun (WGS) entry which is preliminary data.</text>
</comment>
<feature type="transmembrane region" description="Helical" evidence="8">
    <location>
        <begin position="316"/>
        <end position="340"/>
    </location>
</feature>
<feature type="transmembrane region" description="Helical" evidence="8">
    <location>
        <begin position="7"/>
        <end position="27"/>
    </location>
</feature>
<proteinExistence type="inferred from homology"/>
<evidence type="ECO:0000256" key="5">
    <source>
        <dbReference type="ARBA" id="ARBA00022692"/>
    </source>
</evidence>
<keyword evidence="5 8" id="KW-0812">Transmembrane</keyword>
<dbReference type="InterPro" id="IPR002549">
    <property type="entry name" value="AI-2E-like"/>
</dbReference>
<comment type="subcellular location">
    <subcellularLocation>
        <location evidence="1">Cell membrane</location>
        <topology evidence="1">Multi-pass membrane protein</topology>
    </subcellularLocation>
</comment>
<gene>
    <name evidence="9" type="ORF">IM755_07590</name>
</gene>
<feature type="transmembrane region" description="Helical" evidence="8">
    <location>
        <begin position="33"/>
        <end position="54"/>
    </location>
</feature>
<evidence type="ECO:0000256" key="1">
    <source>
        <dbReference type="ARBA" id="ARBA00004651"/>
    </source>
</evidence>
<feature type="transmembrane region" description="Helical" evidence="8">
    <location>
        <begin position="275"/>
        <end position="296"/>
    </location>
</feature>
<feature type="transmembrane region" description="Helical" evidence="8">
    <location>
        <begin position="150"/>
        <end position="172"/>
    </location>
</feature>
<feature type="transmembrane region" description="Helical" evidence="8">
    <location>
        <begin position="236"/>
        <end position="263"/>
    </location>
</feature>
<evidence type="ECO:0000256" key="4">
    <source>
        <dbReference type="ARBA" id="ARBA00022475"/>
    </source>
</evidence>
<dbReference type="Pfam" id="PF01594">
    <property type="entry name" value="AI-2E_transport"/>
    <property type="match status" value="1"/>
</dbReference>
<dbReference type="EMBL" id="JADFTZ010000003">
    <property type="protein sequence ID" value="MBE9576572.1"/>
    <property type="molecule type" value="Genomic_DNA"/>
</dbReference>
<feature type="transmembrane region" description="Helical" evidence="8">
    <location>
        <begin position="66"/>
        <end position="89"/>
    </location>
</feature>
<sequence>MNSKELSLGIVRAIAIIVAISLLLFFFYKISTVIIYCIISVVFTLLLYPFVLFLRRKLKFRNTLAVVTTLIMVILLISGIILLFVPLIISQGENLSLLDIKSLESNYNRLLNDVTIYLSSHNIDLQQIAKSSKITSFSNFEFIPNFLNNIVSTIGNIGMGLASVLFISFFLLKERIAFATAFKNILPEEQKEKVLNSIEKINEMLSKYFLGLLLQLFIILVLYFIVFLIFGVDNALIIALLCAVFNIVPYVGPIIATFVAGILIMTSSIGTGADFASETLPTTIYVLIGMFVVQLIDNNISSPLIFSKSTNSHPLEIFLVILIAGILFGITGMIIAVPFYTSLKVIGKEFLPENRIIKALTKNL</sequence>
<keyword evidence="3" id="KW-0813">Transport</keyword>
<evidence type="ECO:0000256" key="3">
    <source>
        <dbReference type="ARBA" id="ARBA00022448"/>
    </source>
</evidence>
<dbReference type="Proteomes" id="UP000656274">
    <property type="component" value="Unassembled WGS sequence"/>
</dbReference>
<protein>
    <submittedName>
        <fullName evidence="9">AI-2E family transporter</fullName>
    </submittedName>
</protein>
<evidence type="ECO:0000256" key="8">
    <source>
        <dbReference type="SAM" id="Phobius"/>
    </source>
</evidence>
<reference evidence="9 10" key="1">
    <citation type="submission" date="2020-10" db="EMBL/GenBank/DDBJ databases">
        <title>The genome sequence of Flavobacterium aquaticum 1Y8A.</title>
        <authorList>
            <person name="Liu Y."/>
        </authorList>
    </citation>
    <scope>NUCLEOTIDE SEQUENCE [LARGE SCALE GENOMIC DNA]</scope>
    <source>
        <strain evidence="9 10">1Y8A</strain>
    </source>
</reference>
<dbReference type="PANTHER" id="PTHR21716:SF53">
    <property type="entry name" value="PERMEASE PERM-RELATED"/>
    <property type="match status" value="1"/>
</dbReference>
<dbReference type="RefSeq" id="WP_194095393.1">
    <property type="nucleotide sequence ID" value="NZ_JADFTZ010000003.1"/>
</dbReference>
<keyword evidence="10" id="KW-1185">Reference proteome</keyword>
<keyword evidence="4" id="KW-1003">Cell membrane</keyword>
<keyword evidence="6 8" id="KW-1133">Transmembrane helix</keyword>
<evidence type="ECO:0000313" key="9">
    <source>
        <dbReference type="EMBL" id="MBE9576572.1"/>
    </source>
</evidence>